<dbReference type="Pfam" id="PF00440">
    <property type="entry name" value="TetR_N"/>
    <property type="match status" value="1"/>
</dbReference>
<keyword evidence="1 2" id="KW-0238">DNA-binding</keyword>
<evidence type="ECO:0000256" key="1">
    <source>
        <dbReference type="ARBA" id="ARBA00023125"/>
    </source>
</evidence>
<evidence type="ECO:0000313" key="5">
    <source>
        <dbReference type="Proteomes" id="UP000334019"/>
    </source>
</evidence>
<dbReference type="InterPro" id="IPR009057">
    <property type="entry name" value="Homeodomain-like_sf"/>
</dbReference>
<reference evidence="4 5" key="1">
    <citation type="submission" date="2019-11" db="EMBL/GenBank/DDBJ databases">
        <authorList>
            <person name="He Y."/>
        </authorList>
    </citation>
    <scope>NUCLEOTIDE SEQUENCE [LARGE SCALE GENOMIC DNA]</scope>
    <source>
        <strain evidence="4 5">SCSIO 58843</strain>
    </source>
</reference>
<dbReference type="SUPFAM" id="SSF46689">
    <property type="entry name" value="Homeodomain-like"/>
    <property type="match status" value="1"/>
</dbReference>
<feature type="DNA-binding region" description="H-T-H motif" evidence="2">
    <location>
        <begin position="40"/>
        <end position="59"/>
    </location>
</feature>
<evidence type="ECO:0000259" key="3">
    <source>
        <dbReference type="PROSITE" id="PS50977"/>
    </source>
</evidence>
<feature type="domain" description="HTH tetR-type" evidence="3">
    <location>
        <begin position="17"/>
        <end position="77"/>
    </location>
</feature>
<organism evidence="4 5">
    <name type="scientific">Actinomarinicola tropica</name>
    <dbReference type="NCBI Taxonomy" id="2789776"/>
    <lineage>
        <taxon>Bacteria</taxon>
        <taxon>Bacillati</taxon>
        <taxon>Actinomycetota</taxon>
        <taxon>Acidimicrobiia</taxon>
        <taxon>Acidimicrobiales</taxon>
        <taxon>Iamiaceae</taxon>
        <taxon>Actinomarinicola</taxon>
    </lineage>
</organism>
<gene>
    <name evidence="4" type="ORF">GH723_02515</name>
</gene>
<accession>A0A5Q2RI82</accession>
<protein>
    <submittedName>
        <fullName evidence="4">TetR family transcriptional regulator</fullName>
    </submittedName>
</protein>
<dbReference type="EMBL" id="CP045851">
    <property type="protein sequence ID" value="QGG94066.1"/>
    <property type="molecule type" value="Genomic_DNA"/>
</dbReference>
<dbReference type="KEGG" id="atq:GH723_02515"/>
<dbReference type="Gene3D" id="1.10.357.10">
    <property type="entry name" value="Tetracycline Repressor, domain 2"/>
    <property type="match status" value="1"/>
</dbReference>
<name>A0A5Q2RI82_9ACTN</name>
<sequence length="201" mass="21755">MTETSCLTALGLPPVPSKVLDPYLDAAATCFARHGLRRTRVTDIAEEVGVSRVTVYRQVGTTEDAARLLLARELDRLVNSVLPTLVAVEDADGIVTVIASAVDFAVNHPVMRKVLQDETDLVGAFVMSEFSTVLDRLLLLAEPVVRRLEVVAGARDLDVPVLAEWVARVVLTMVVAPPAVPPEEFLRSVLRPLLAAGRRQG</sequence>
<evidence type="ECO:0000256" key="2">
    <source>
        <dbReference type="PROSITE-ProRule" id="PRU00335"/>
    </source>
</evidence>
<keyword evidence="5" id="KW-1185">Reference proteome</keyword>
<dbReference type="AlphaFoldDB" id="A0A5Q2RI82"/>
<evidence type="ECO:0000313" key="4">
    <source>
        <dbReference type="EMBL" id="QGG94066.1"/>
    </source>
</evidence>
<dbReference type="Proteomes" id="UP000334019">
    <property type="component" value="Chromosome"/>
</dbReference>
<dbReference type="RefSeq" id="WP_153758172.1">
    <property type="nucleotide sequence ID" value="NZ_CP045851.1"/>
</dbReference>
<dbReference type="InterPro" id="IPR001647">
    <property type="entry name" value="HTH_TetR"/>
</dbReference>
<dbReference type="GO" id="GO:0003677">
    <property type="term" value="F:DNA binding"/>
    <property type="evidence" value="ECO:0007669"/>
    <property type="project" value="UniProtKB-UniRule"/>
</dbReference>
<dbReference type="PROSITE" id="PS50977">
    <property type="entry name" value="HTH_TETR_2"/>
    <property type="match status" value="1"/>
</dbReference>
<proteinExistence type="predicted"/>